<reference evidence="2 3" key="1">
    <citation type="submission" date="2017-03" db="EMBL/GenBank/DDBJ databases">
        <title>Complete genome of Rhodococcus opacus Tectivirus Toil.</title>
        <authorList>
            <person name="Gill J.J."/>
            <person name="Wang B."/>
            <person name="Young R."/>
            <person name="Chu K.-H."/>
        </authorList>
    </citation>
    <scope>NUCLEOTIDE SEQUENCE [LARGE SCALE GENOMIC DNA]</scope>
</reference>
<sequence>MKNTLAIGAILLGGIMVYAGFKNWTLADTIRFFAGMEQSGLAPGTIRGNAVPDPNDAPGYKDEQLERNPDGSFKRDENGNMIPKAGEVPFAQQPKNDGSGAGGFDKAREQGAM</sequence>
<evidence type="ECO:0000313" key="3">
    <source>
        <dbReference type="Proteomes" id="UP000225832"/>
    </source>
</evidence>
<dbReference type="Proteomes" id="UP000225832">
    <property type="component" value="Segment"/>
</dbReference>
<name>A0A1W6DXS5_9VIRU</name>
<evidence type="ECO:0000313" key="2">
    <source>
        <dbReference type="EMBL" id="ARK07708.1"/>
    </source>
</evidence>
<proteinExistence type="predicted"/>
<gene>
    <name evidence="2" type="ORF">Toil_gp25</name>
</gene>
<accession>A0A1W6DXS5</accession>
<protein>
    <submittedName>
        <fullName evidence="2">Uncharacterized protein</fullName>
    </submittedName>
</protein>
<keyword evidence="3" id="KW-1185">Reference proteome</keyword>
<organism evidence="2 3">
    <name type="scientific">Rhodococcus phage Toil</name>
    <dbReference type="NCBI Taxonomy" id="1975614"/>
    <lineage>
        <taxon>Viruses</taxon>
        <taxon>Varidnaviria</taxon>
        <taxon>Bamfordvirae</taxon>
        <taxon>Preplasmiviricota</taxon>
        <taxon>Prepoliviricotina</taxon>
        <taxon>Tectiliviricetes</taxon>
        <taxon>Kalamavirales</taxon>
        <taxon>Tectiviridae</taxon>
        <taxon>Epsilontectivirus</taxon>
        <taxon>Epsilontectivirus toil</taxon>
    </lineage>
</organism>
<dbReference type="EMBL" id="KY817360">
    <property type="protein sequence ID" value="ARK07708.1"/>
    <property type="molecule type" value="Genomic_DNA"/>
</dbReference>
<feature type="region of interest" description="Disordered" evidence="1">
    <location>
        <begin position="43"/>
        <end position="113"/>
    </location>
</feature>
<evidence type="ECO:0000256" key="1">
    <source>
        <dbReference type="SAM" id="MobiDB-lite"/>
    </source>
</evidence>
<feature type="compositionally biased region" description="Basic and acidic residues" evidence="1">
    <location>
        <begin position="59"/>
        <end position="78"/>
    </location>
</feature>